<feature type="domain" description="JmjC" evidence="6">
    <location>
        <begin position="717"/>
        <end position="882"/>
    </location>
</feature>
<feature type="region of interest" description="Disordered" evidence="3">
    <location>
        <begin position="606"/>
        <end position="625"/>
    </location>
</feature>
<feature type="compositionally biased region" description="Polar residues" evidence="3">
    <location>
        <begin position="85"/>
        <end position="97"/>
    </location>
</feature>
<dbReference type="SUPFAM" id="SSF51197">
    <property type="entry name" value="Clavaminate synthase-like"/>
    <property type="match status" value="1"/>
</dbReference>
<reference evidence="7 8" key="1">
    <citation type="submission" date="2023-11" db="EMBL/GenBank/DDBJ databases">
        <authorList>
            <person name="Okamura Y."/>
        </authorList>
    </citation>
    <scope>NUCLEOTIDE SEQUENCE [LARGE SCALE GENOMIC DNA]</scope>
</reference>
<feature type="region of interest" description="Disordered" evidence="3">
    <location>
        <begin position="1"/>
        <end position="39"/>
    </location>
</feature>
<evidence type="ECO:0000259" key="5">
    <source>
        <dbReference type="PROSITE" id="PS51183"/>
    </source>
</evidence>
<dbReference type="InterPro" id="IPR003347">
    <property type="entry name" value="JmjC_dom"/>
</dbReference>
<feature type="compositionally biased region" description="Polar residues" evidence="3">
    <location>
        <begin position="362"/>
        <end position="404"/>
    </location>
</feature>
<dbReference type="Pfam" id="PF02375">
    <property type="entry name" value="JmjN"/>
    <property type="match status" value="1"/>
</dbReference>
<dbReference type="Pfam" id="PF01388">
    <property type="entry name" value="ARID"/>
    <property type="match status" value="1"/>
</dbReference>
<dbReference type="PROSITE" id="PS51011">
    <property type="entry name" value="ARID"/>
    <property type="match status" value="1"/>
</dbReference>
<protein>
    <submittedName>
        <fullName evidence="7">Uncharacterized protein</fullName>
    </submittedName>
</protein>
<dbReference type="SUPFAM" id="SSF46774">
    <property type="entry name" value="ARID-like"/>
    <property type="match status" value="1"/>
</dbReference>
<feature type="region of interest" description="Disordered" evidence="3">
    <location>
        <begin position="362"/>
        <end position="410"/>
    </location>
</feature>
<evidence type="ECO:0000256" key="1">
    <source>
        <dbReference type="ARBA" id="ARBA00004123"/>
    </source>
</evidence>
<feature type="compositionally biased region" description="Polar residues" evidence="3">
    <location>
        <begin position="277"/>
        <end position="288"/>
    </location>
</feature>
<feature type="compositionally biased region" description="Polar residues" evidence="3">
    <location>
        <begin position="296"/>
        <end position="305"/>
    </location>
</feature>
<evidence type="ECO:0000313" key="8">
    <source>
        <dbReference type="Proteomes" id="UP001497472"/>
    </source>
</evidence>
<dbReference type="PROSITE" id="PS51183">
    <property type="entry name" value="JMJN"/>
    <property type="match status" value="1"/>
</dbReference>
<evidence type="ECO:0000259" key="6">
    <source>
        <dbReference type="PROSITE" id="PS51184"/>
    </source>
</evidence>
<name>A0AAV1IU67_9NEOP</name>
<feature type="region of interest" description="Disordered" evidence="3">
    <location>
        <begin position="80"/>
        <end position="120"/>
    </location>
</feature>
<dbReference type="InterPro" id="IPR036431">
    <property type="entry name" value="ARID_dom_sf"/>
</dbReference>
<dbReference type="EMBL" id="CAVLEF010000001">
    <property type="protein sequence ID" value="CAK1540679.1"/>
    <property type="molecule type" value="Genomic_DNA"/>
</dbReference>
<feature type="region of interest" description="Disordered" evidence="3">
    <location>
        <begin position="218"/>
        <end position="344"/>
    </location>
</feature>
<organism evidence="7 8">
    <name type="scientific">Leptosia nina</name>
    <dbReference type="NCBI Taxonomy" id="320188"/>
    <lineage>
        <taxon>Eukaryota</taxon>
        <taxon>Metazoa</taxon>
        <taxon>Ecdysozoa</taxon>
        <taxon>Arthropoda</taxon>
        <taxon>Hexapoda</taxon>
        <taxon>Insecta</taxon>
        <taxon>Pterygota</taxon>
        <taxon>Neoptera</taxon>
        <taxon>Endopterygota</taxon>
        <taxon>Lepidoptera</taxon>
        <taxon>Glossata</taxon>
        <taxon>Ditrysia</taxon>
        <taxon>Papilionoidea</taxon>
        <taxon>Pieridae</taxon>
        <taxon>Pierinae</taxon>
        <taxon>Leptosia</taxon>
    </lineage>
</organism>
<evidence type="ECO:0000256" key="2">
    <source>
        <dbReference type="ARBA" id="ARBA00023242"/>
    </source>
</evidence>
<feature type="compositionally biased region" description="Polar residues" evidence="3">
    <location>
        <begin position="218"/>
        <end position="234"/>
    </location>
</feature>
<evidence type="ECO:0000256" key="3">
    <source>
        <dbReference type="SAM" id="MobiDB-lite"/>
    </source>
</evidence>
<dbReference type="GO" id="GO:0005634">
    <property type="term" value="C:nucleus"/>
    <property type="evidence" value="ECO:0007669"/>
    <property type="project" value="UniProtKB-SubCell"/>
</dbReference>
<dbReference type="PANTHER" id="PTHR10694:SF113">
    <property type="entry name" value="PROTEIN JUMONJI"/>
    <property type="match status" value="1"/>
</dbReference>
<feature type="domain" description="ARID" evidence="4">
    <location>
        <begin position="487"/>
        <end position="579"/>
    </location>
</feature>
<feature type="compositionally biased region" description="Basic and acidic residues" evidence="3">
    <location>
        <begin position="23"/>
        <end position="33"/>
    </location>
</feature>
<keyword evidence="8" id="KW-1185">Reference proteome</keyword>
<evidence type="ECO:0000313" key="7">
    <source>
        <dbReference type="EMBL" id="CAK1540679.1"/>
    </source>
</evidence>
<accession>A0AAV1IU67</accession>
<keyword evidence="2" id="KW-0539">Nucleus</keyword>
<evidence type="ECO:0000259" key="4">
    <source>
        <dbReference type="PROSITE" id="PS51011"/>
    </source>
</evidence>
<dbReference type="SMART" id="SM00545">
    <property type="entry name" value="JmjN"/>
    <property type="match status" value="1"/>
</dbReference>
<feature type="domain" description="JmjN" evidence="5">
    <location>
        <begin position="423"/>
        <end position="464"/>
    </location>
</feature>
<dbReference type="PANTHER" id="PTHR10694">
    <property type="entry name" value="LYSINE-SPECIFIC DEMETHYLASE"/>
    <property type="match status" value="1"/>
</dbReference>
<dbReference type="Gene3D" id="1.10.150.60">
    <property type="entry name" value="ARID DNA-binding domain"/>
    <property type="match status" value="1"/>
</dbReference>
<dbReference type="GO" id="GO:0006338">
    <property type="term" value="P:chromatin remodeling"/>
    <property type="evidence" value="ECO:0007669"/>
    <property type="project" value="TreeGrafter"/>
</dbReference>
<proteinExistence type="predicted"/>
<comment type="caution">
    <text evidence="7">The sequence shown here is derived from an EMBL/GenBank/DDBJ whole genome shotgun (WGS) entry which is preliminary data.</text>
</comment>
<dbReference type="GO" id="GO:0003677">
    <property type="term" value="F:DNA binding"/>
    <property type="evidence" value="ECO:0007669"/>
    <property type="project" value="InterPro"/>
</dbReference>
<dbReference type="SMART" id="SM00501">
    <property type="entry name" value="BRIGHT"/>
    <property type="match status" value="1"/>
</dbReference>
<dbReference type="GO" id="GO:0000785">
    <property type="term" value="C:chromatin"/>
    <property type="evidence" value="ECO:0007669"/>
    <property type="project" value="TreeGrafter"/>
</dbReference>
<dbReference type="InterPro" id="IPR001606">
    <property type="entry name" value="ARID_dom"/>
</dbReference>
<feature type="compositionally biased region" description="Polar residues" evidence="3">
    <location>
        <begin position="325"/>
        <end position="344"/>
    </location>
</feature>
<dbReference type="InterPro" id="IPR003349">
    <property type="entry name" value="JmjN"/>
</dbReference>
<dbReference type="Pfam" id="PF02373">
    <property type="entry name" value="JmjC"/>
    <property type="match status" value="1"/>
</dbReference>
<dbReference type="PROSITE" id="PS51184">
    <property type="entry name" value="JMJC"/>
    <property type="match status" value="1"/>
</dbReference>
<gene>
    <name evidence="7" type="ORF">LNINA_LOCUS713</name>
</gene>
<comment type="subcellular location">
    <subcellularLocation>
        <location evidence="1">Nucleus</location>
    </subcellularLocation>
</comment>
<dbReference type="SMART" id="SM00558">
    <property type="entry name" value="JmjC"/>
    <property type="match status" value="1"/>
</dbReference>
<feature type="compositionally biased region" description="Polar residues" evidence="3">
    <location>
        <begin position="250"/>
        <end position="269"/>
    </location>
</feature>
<dbReference type="Gene3D" id="2.60.120.650">
    <property type="entry name" value="Cupin"/>
    <property type="match status" value="1"/>
</dbReference>
<dbReference type="Proteomes" id="UP001497472">
    <property type="component" value="Unassembled WGS sequence"/>
</dbReference>
<sequence length="1043" mass="117971">MRRRVQAQRKFAMGTTAPNSRQHPRESNIDRISDTPPEDTNVFAVHSSTRSMLDVVSFEAMHQHIQPVVRLKRLQVPVDQVDTGPVSSKRTRNSSSLGDDDMPVDHRTNGRSKRNNPCPSDLINSVPQIFLFRETVLKNRCYSCTKCKKITLVSNILKRIEGKIDLSSLFPNGERFEDILTYIDLMEDFPHNGDIFNDKGKKLLMNNTAVNNKNEVKTTSVENVTSKTRQSNLENVAPKKRASDVENVAPSKSRQSDVSNVTSTRSRQANADLAASKSRQSNSENGPPSRTRHTNVENGATSRARQVNVEAPSRRRQSNVVPVENSATTRNRPSNTENQTMGKNRQTIAENITKNRNVVNVSSSKGRQSKVDSTIPTRSRQSNIETTVRQSARNRQRVLSTSSSSDDEVLAKKTKNNIDLPEAPVFRPTPDEFKCPIKYIESRLEEASKFGLCKIIPPDGFKPPCKVDNEMRFGTTNHYIGRMFRRWGSASRQLATIKVVLAPEKVPFKRPPLLGGIEVNLPKLFDIVQSMGGLKSKITAEQWDKIAKQLDYYEYVKNPGPKLEKIYVKYLLPYDTMSSLERSQLVDKVGHQWAKRNQMMLNRASSPLHRQKSMLSETDSSDSDDSMCIEDRKIYEALAETEDCIVAGRAMTTGMFKKVAETASKAFFASSPMSTEAIELAYWRVVGSGAEHVCVNAASIDTGASGFGFPNRDKEDSYTRHPWNLKRISEDPDNILSFLGPVGGMTVPTMHLGMVFSTSCLHRDPHGLPWIEYMHEGADRVWYGINNEQSEKFRAAVESLCPTFCQNKSVWLPSDITVIPPNLLREKNVSLCRTVQRPGEFIIVCPNAYSCSLATGMTMSESVYFATSAWVKNLRHDFEQLRNSCEPSMFPLEQLLLSFVKDASTPVEVLKEIQTLFNDIIEDELRNRRELRKIGLKNIQRASKIEVQEECEICRKSLYLSWGRGLLNKKSVLCSEHTLLALQKPEYRNMLKEKLTINYIVNYTVVTAATRNLELILKDYKARDQKKLNTTIIIFHSEVSNYN</sequence>
<dbReference type="GO" id="GO:0010468">
    <property type="term" value="P:regulation of gene expression"/>
    <property type="evidence" value="ECO:0007669"/>
    <property type="project" value="TreeGrafter"/>
</dbReference>
<dbReference type="SMART" id="SM01014">
    <property type="entry name" value="ARID"/>
    <property type="match status" value="1"/>
</dbReference>
<dbReference type="AlphaFoldDB" id="A0AAV1IU67"/>